<dbReference type="InterPro" id="IPR018247">
    <property type="entry name" value="EF_Hand_1_Ca_BS"/>
</dbReference>
<dbReference type="NCBIfam" id="TIGR03296">
    <property type="entry name" value="M6dom_TIGR03296"/>
    <property type="match status" value="1"/>
</dbReference>
<dbReference type="PROSITE" id="PS00018">
    <property type="entry name" value="EF_HAND_1"/>
    <property type="match status" value="1"/>
</dbReference>
<evidence type="ECO:0000313" key="4">
    <source>
        <dbReference type="EMBL" id="QHH12684.1"/>
    </source>
</evidence>
<protein>
    <submittedName>
        <fullName evidence="3">M6 family metalloprotease domain-containing protein</fullName>
    </submittedName>
</protein>
<organism evidence="3">
    <name type="scientific">Vibrio parahaemolyticus</name>
    <dbReference type="NCBI Taxonomy" id="670"/>
    <lineage>
        <taxon>Bacteria</taxon>
        <taxon>Pseudomonadati</taxon>
        <taxon>Pseudomonadota</taxon>
        <taxon>Gammaproteobacteria</taxon>
        <taxon>Vibrionales</taxon>
        <taxon>Vibrionaceae</taxon>
        <taxon>Vibrio</taxon>
    </lineage>
</organism>
<evidence type="ECO:0000256" key="1">
    <source>
        <dbReference type="SAM" id="SignalP"/>
    </source>
</evidence>
<dbReference type="Pfam" id="PF05547">
    <property type="entry name" value="Peptidase_M6"/>
    <property type="match status" value="1"/>
</dbReference>
<dbReference type="PIRSF" id="PIRSF036597">
    <property type="entry name" value="Protse_InhA_rel"/>
    <property type="match status" value="1"/>
</dbReference>
<dbReference type="Proteomes" id="UP000464718">
    <property type="component" value="Chromosome ii"/>
</dbReference>
<feature type="signal peptide" evidence="1">
    <location>
        <begin position="1"/>
        <end position="28"/>
    </location>
</feature>
<dbReference type="Proteomes" id="UP000856022">
    <property type="component" value="Unassembled WGS sequence"/>
</dbReference>
<evidence type="ECO:0000313" key="3">
    <source>
        <dbReference type="EMBL" id="HAS6676614.1"/>
    </source>
</evidence>
<feature type="chain" id="PRO_5042755405" evidence="1">
    <location>
        <begin position="29"/>
        <end position="1020"/>
    </location>
</feature>
<dbReference type="GO" id="GO:0008237">
    <property type="term" value="F:metallopeptidase activity"/>
    <property type="evidence" value="ECO:0007669"/>
    <property type="project" value="UniProtKB-KW"/>
</dbReference>
<proteinExistence type="predicted"/>
<dbReference type="PANTHER" id="PTHR41775:SF1">
    <property type="entry name" value="PEPTIDASE M6-LIKE DOMAIN-CONTAINING PROTEIN"/>
    <property type="match status" value="1"/>
</dbReference>
<name>A0A7Z2RS84_VIBPH</name>
<dbReference type="PANTHER" id="PTHR41775">
    <property type="entry name" value="SECRETED PROTEIN-RELATED"/>
    <property type="match status" value="1"/>
</dbReference>
<dbReference type="EMBL" id="DACQKT010000002">
    <property type="protein sequence ID" value="HAS6676614.1"/>
    <property type="molecule type" value="Genomic_DNA"/>
</dbReference>
<dbReference type="GO" id="GO:0006508">
    <property type="term" value="P:proteolysis"/>
    <property type="evidence" value="ECO:0007669"/>
    <property type="project" value="UniProtKB-KW"/>
</dbReference>
<dbReference type="InterPro" id="IPR012045">
    <property type="entry name" value="Pept_M6_InhA-rel"/>
</dbReference>
<keyword evidence="3" id="KW-0378">Hydrolase</keyword>
<dbReference type="SUPFAM" id="SSF55486">
    <property type="entry name" value="Metalloproteases ('zincins'), catalytic domain"/>
    <property type="match status" value="1"/>
</dbReference>
<dbReference type="Gene3D" id="2.60.40.3010">
    <property type="match status" value="1"/>
</dbReference>
<accession>A0A7Z2RS84</accession>
<dbReference type="EMBL" id="CP034299">
    <property type="protein sequence ID" value="QHH12684.1"/>
    <property type="molecule type" value="Genomic_DNA"/>
</dbReference>
<evidence type="ECO:0000259" key="2">
    <source>
        <dbReference type="Pfam" id="PF05547"/>
    </source>
</evidence>
<keyword evidence="3" id="KW-0645">Protease</keyword>
<dbReference type="Pfam" id="PF17963">
    <property type="entry name" value="Big_9"/>
    <property type="match status" value="1"/>
</dbReference>
<dbReference type="InterPro" id="IPR008757">
    <property type="entry name" value="Peptidase_M6-like_domain"/>
</dbReference>
<evidence type="ECO:0000313" key="5">
    <source>
        <dbReference type="Proteomes" id="UP000464718"/>
    </source>
</evidence>
<reference evidence="3" key="1">
    <citation type="journal article" date="2018" name="Genome Biol.">
        <title>SKESA: strategic k-mer extension for scrupulous assemblies.</title>
        <authorList>
            <person name="Souvorov A."/>
            <person name="Agarwala R."/>
            <person name="Lipman D.J."/>
        </authorList>
    </citation>
    <scope>NUCLEOTIDE SEQUENCE</scope>
    <source>
        <strain evidence="3">1930</strain>
    </source>
</reference>
<keyword evidence="1" id="KW-0732">Signal</keyword>
<reference evidence="4 5" key="2">
    <citation type="submission" date="2018-12" db="EMBL/GenBank/DDBJ databases">
        <title>Genomic insights into the evolutionary origins and pathogenicity of five Vibrio parahaemolyticus strains isolated from the shrimp with acute hepatopancreatic necrosis disease (AHPND).</title>
        <authorList>
            <person name="Yang Q."/>
            <person name="Dong X."/>
            <person name="Xie G."/>
            <person name="Fu S."/>
            <person name="Zou P."/>
            <person name="Sun J."/>
            <person name="Wang Y."/>
            <person name="Huang J."/>
        </authorList>
    </citation>
    <scope>NUCLEOTIDE SEQUENCE [LARGE SCALE GENOMIC DNA]</scope>
    <source>
        <strain evidence="4 5">20160303005-1</strain>
    </source>
</reference>
<dbReference type="AlphaFoldDB" id="A0A7Z2RS84"/>
<reference evidence="3" key="3">
    <citation type="submission" date="2019-12" db="EMBL/GenBank/DDBJ databases">
        <authorList>
            <consortium name="NCBI Pathogen Detection Project"/>
        </authorList>
    </citation>
    <scope>NUCLEOTIDE SEQUENCE</scope>
    <source>
        <strain evidence="3">1930</strain>
    </source>
</reference>
<keyword evidence="3" id="KW-0482">Metalloprotease</keyword>
<feature type="domain" description="Peptidase M6-like" evidence="2">
    <location>
        <begin position="165"/>
        <end position="382"/>
    </location>
</feature>
<sequence>MVFILVDGYMKKIYFPIISTLMVSFAHANTLPAPTWHQFQLNDGSKKELKLYGDQESFWYQDREGIIYVYDEETGWFYGNHEIVDGRFVVTSLGVEAKLEMPQAVRELLKERVTPTSSLLQSEHVYPMSEPYLEQTPIRALNATNEPTHQPLLVVQVSFNNQDFVNDFTNVIFGDNQQSVKDYFSKNSYGRYIVEPAKETEGTANDGVINLTLDIAHPNCHSKNDATCDSKLNEAFKAAYDKLDRYVDLSTYDLNNDDKITPDELSVMFVFAGYDKSAGSVNTPYIWPHRYSHNAIEIDGKTIRDYCLFADFQGDHQSTMGVIAHELGHLMLGLPDLYSYKHSGSVGQWGLMGGGSWASKQGDTYAGETPVNMLAWSKEAAGFIKPKVIEASGSSTIETRQGEGVVYLDPYLKQQGPRAYFENRRKTEYDRALSGEGLLITAVSIDNRFNDTGPMQVQVFQADGLDELQTRGWSDQGDVFPGSSNVVTISDDTTPSLKLITGGRETNISINDIASTDQSGTLRASIPSSTNKSAWITSLSRTYVYEDSRNNTIGFGLENNDGYQSLVGFYLFAKPILPNSEMRYRMFKYDLTTNRWGNASINVDTQVEVSSGVIPTFGGRVMFASPFDIDEGEQLLVIELENAKPEYSYSFLDAYLSNGEKKKQFYGNASSYKTSGLSEGRGRNYPFAALLEKPQAKPSITVETDSVTVLSGESITIDVLANDHSSDANSTLKLDKITSKPSIGSAEISGQKIHYSVPVSDIPEQRAVMKYQVSDDFGTTAEGEVVITINSPVITANSLQYKALEDTPLELNLHQQQGLEKGDTIVIKKPPMHGKIDGNTYQSKENYFGNDQFEFSIVKENGRESNTAMAVITVEAVNDEPIFAVEASRKEGLSNEKVTLSVLGLKDVDSTDHSFKWRQVSGTKAQFATTDTASVEVTLPKVSEKSEKLTFEVAVNDNDGAIITKSVVMVVKQEVVVENDPGKSEEGGSMGLWVTLCMMLISLRTKVNNLYRFVIRNDIW</sequence>
<dbReference type="Pfam" id="PF22352">
    <property type="entry name" value="K319L-like_PKD"/>
    <property type="match status" value="1"/>
</dbReference>
<gene>
    <name evidence="4" type="ORF">EHC69_25940</name>
    <name evidence="3" type="ORF">I7278_07320</name>
</gene>